<dbReference type="EMBL" id="KI295537">
    <property type="protein sequence ID" value="ESA02699.1"/>
    <property type="molecule type" value="Genomic_DNA"/>
</dbReference>
<dbReference type="HOGENOM" id="CLU_2868764_0_0_1"/>
<organism evidence="1">
    <name type="scientific">Rhizophagus irregularis (strain DAOM 181602 / DAOM 197198 / MUCL 43194)</name>
    <name type="common">Arbuscular mycorrhizal fungus</name>
    <name type="synonym">Glomus intraradices</name>
    <dbReference type="NCBI Taxonomy" id="747089"/>
    <lineage>
        <taxon>Eukaryota</taxon>
        <taxon>Fungi</taxon>
        <taxon>Fungi incertae sedis</taxon>
        <taxon>Mucoromycota</taxon>
        <taxon>Glomeromycotina</taxon>
        <taxon>Glomeromycetes</taxon>
        <taxon>Glomerales</taxon>
        <taxon>Glomeraceae</taxon>
        <taxon>Rhizophagus</taxon>
    </lineage>
</organism>
<reference evidence="1" key="1">
    <citation type="submission" date="2013-07" db="EMBL/GenBank/DDBJ databases">
        <title>The genome of an arbuscular mycorrhizal fungus provides insights into the evolution of the oldest plant symbiosis.</title>
        <authorList>
            <consortium name="DOE Joint Genome Institute"/>
            <person name="Tisserant E."/>
            <person name="Malbreil M."/>
            <person name="Kuo A."/>
            <person name="Kohler A."/>
            <person name="Symeonidi A."/>
            <person name="Balestrini R."/>
            <person name="Charron P."/>
            <person name="Duensing N."/>
            <person name="Frei-dit-Frey N."/>
            <person name="Gianinazzi-Pearson V."/>
            <person name="Gilbert B."/>
            <person name="Handa Y."/>
            <person name="Hijri M."/>
            <person name="Kaul R."/>
            <person name="Kawaguchi M."/>
            <person name="Krajinski F."/>
            <person name="Lammers P."/>
            <person name="Lapierre D."/>
            <person name="Masclaux F.G."/>
            <person name="Murat C."/>
            <person name="Morin E."/>
            <person name="Ndikumana S."/>
            <person name="Pagni M."/>
            <person name="Petitpierre D."/>
            <person name="Requena N."/>
            <person name="Rosikiewicz P."/>
            <person name="Riley R."/>
            <person name="Saito K."/>
            <person name="San Clemente H."/>
            <person name="Shapiro H."/>
            <person name="van Tuinen D."/>
            <person name="Becard G."/>
            <person name="Bonfante P."/>
            <person name="Paszkowski U."/>
            <person name="Shachar-Hill Y."/>
            <person name="Young J.P."/>
            <person name="Sanders I.R."/>
            <person name="Henrissat B."/>
            <person name="Rensing S.A."/>
            <person name="Grigoriev I.V."/>
            <person name="Corradi N."/>
            <person name="Roux C."/>
            <person name="Martin F."/>
        </authorList>
    </citation>
    <scope>NUCLEOTIDE SEQUENCE</scope>
    <source>
        <strain evidence="1">DAOM 197198</strain>
    </source>
</reference>
<dbReference type="AlphaFoldDB" id="U9T3E3"/>
<protein>
    <submittedName>
        <fullName evidence="1">Uncharacterized protein</fullName>
    </submittedName>
</protein>
<evidence type="ECO:0000313" key="1">
    <source>
        <dbReference type="EMBL" id="ESA02699.1"/>
    </source>
</evidence>
<accession>U9T3E3</accession>
<sequence length="64" mass="7393">MYHEQSSEPLYLFFAYNNKKIFLAKVISVNNCSCTHDFYCELTGFLGKSLVDEEIMDGSFPEEV</sequence>
<proteinExistence type="predicted"/>
<gene>
    <name evidence="1" type="ORF">GLOINDRAFT_6267</name>
</gene>
<name>U9T3E3_RHIID</name>